<dbReference type="Proteomes" id="UP001234297">
    <property type="component" value="Chromosome 12"/>
</dbReference>
<sequence length="153" mass="17298">MLYQSGNPIRMAIDANDSNLPEGGANDGEYWIDLPNDNRESYVKLGNIESAELYVHVKPALGRTLTDITKWVFCPFNGAMTLKVGMLNFAFKKVGQHVGDWEHFTPRVNNFTGKLWSIYFSQHSGGEWVDALQRSDCSITQTVDHTIRSSDRK</sequence>
<gene>
    <name evidence="1" type="ORF">MRB53_036201</name>
</gene>
<accession>A0ACC2K7A2</accession>
<reference evidence="1 2" key="1">
    <citation type="journal article" date="2022" name="Hortic Res">
        <title>A haplotype resolved chromosomal level avocado genome allows analysis of novel avocado genes.</title>
        <authorList>
            <person name="Nath O."/>
            <person name="Fletcher S.J."/>
            <person name="Hayward A."/>
            <person name="Shaw L.M."/>
            <person name="Masouleh A.K."/>
            <person name="Furtado A."/>
            <person name="Henry R.J."/>
            <person name="Mitter N."/>
        </authorList>
    </citation>
    <scope>NUCLEOTIDE SEQUENCE [LARGE SCALE GENOMIC DNA]</scope>
    <source>
        <strain evidence="2">cv. Hass</strain>
    </source>
</reference>
<evidence type="ECO:0000313" key="2">
    <source>
        <dbReference type="Proteomes" id="UP001234297"/>
    </source>
</evidence>
<organism evidence="1 2">
    <name type="scientific">Persea americana</name>
    <name type="common">Avocado</name>
    <dbReference type="NCBI Taxonomy" id="3435"/>
    <lineage>
        <taxon>Eukaryota</taxon>
        <taxon>Viridiplantae</taxon>
        <taxon>Streptophyta</taxon>
        <taxon>Embryophyta</taxon>
        <taxon>Tracheophyta</taxon>
        <taxon>Spermatophyta</taxon>
        <taxon>Magnoliopsida</taxon>
        <taxon>Magnoliidae</taxon>
        <taxon>Laurales</taxon>
        <taxon>Lauraceae</taxon>
        <taxon>Persea</taxon>
    </lineage>
</organism>
<protein>
    <submittedName>
        <fullName evidence="1">Uncharacterized protein</fullName>
    </submittedName>
</protein>
<comment type="caution">
    <text evidence="1">The sequence shown here is derived from an EMBL/GenBank/DDBJ whole genome shotgun (WGS) entry which is preliminary data.</text>
</comment>
<keyword evidence="2" id="KW-1185">Reference proteome</keyword>
<evidence type="ECO:0000313" key="1">
    <source>
        <dbReference type="EMBL" id="KAJ8616829.1"/>
    </source>
</evidence>
<dbReference type="EMBL" id="CM056820">
    <property type="protein sequence ID" value="KAJ8616829.1"/>
    <property type="molecule type" value="Genomic_DNA"/>
</dbReference>
<name>A0ACC2K7A2_PERAE</name>
<proteinExistence type="predicted"/>